<proteinExistence type="predicted"/>
<reference evidence="1" key="2">
    <citation type="journal article" date="2015" name="Fish Shellfish Immunol.">
        <title>Early steps in the European eel (Anguilla anguilla)-Vibrio vulnificus interaction in the gills: Role of the RtxA13 toxin.</title>
        <authorList>
            <person name="Callol A."/>
            <person name="Pajuelo D."/>
            <person name="Ebbesson L."/>
            <person name="Teles M."/>
            <person name="MacKenzie S."/>
            <person name="Amaro C."/>
        </authorList>
    </citation>
    <scope>NUCLEOTIDE SEQUENCE</scope>
</reference>
<dbReference type="AlphaFoldDB" id="A0A0E9RKD6"/>
<sequence length="19" mass="2107">MPARGVVMCLEVSVFYFAS</sequence>
<dbReference type="EMBL" id="GBXM01079325">
    <property type="protein sequence ID" value="JAH29252.1"/>
    <property type="molecule type" value="Transcribed_RNA"/>
</dbReference>
<name>A0A0E9RKD6_ANGAN</name>
<evidence type="ECO:0000313" key="1">
    <source>
        <dbReference type="EMBL" id="JAH29252.1"/>
    </source>
</evidence>
<accession>A0A0E9RKD6</accession>
<reference evidence="1" key="1">
    <citation type="submission" date="2014-11" db="EMBL/GenBank/DDBJ databases">
        <authorList>
            <person name="Amaro Gonzalez C."/>
        </authorList>
    </citation>
    <scope>NUCLEOTIDE SEQUENCE</scope>
</reference>
<protein>
    <submittedName>
        <fullName evidence="1">Uncharacterized protein</fullName>
    </submittedName>
</protein>
<organism evidence="1">
    <name type="scientific">Anguilla anguilla</name>
    <name type="common">European freshwater eel</name>
    <name type="synonym">Muraena anguilla</name>
    <dbReference type="NCBI Taxonomy" id="7936"/>
    <lineage>
        <taxon>Eukaryota</taxon>
        <taxon>Metazoa</taxon>
        <taxon>Chordata</taxon>
        <taxon>Craniata</taxon>
        <taxon>Vertebrata</taxon>
        <taxon>Euteleostomi</taxon>
        <taxon>Actinopterygii</taxon>
        <taxon>Neopterygii</taxon>
        <taxon>Teleostei</taxon>
        <taxon>Anguilliformes</taxon>
        <taxon>Anguillidae</taxon>
        <taxon>Anguilla</taxon>
    </lineage>
</organism>